<dbReference type="Proteomes" id="UP000058074">
    <property type="component" value="Chromosome"/>
</dbReference>
<feature type="transmembrane region" description="Helical" evidence="1">
    <location>
        <begin position="128"/>
        <end position="148"/>
    </location>
</feature>
<organism evidence="2 3">
    <name type="scientific">Sphingopyxis macrogoltabida</name>
    <name type="common">Sphingomonas macrogoltabidus</name>
    <dbReference type="NCBI Taxonomy" id="33050"/>
    <lineage>
        <taxon>Bacteria</taxon>
        <taxon>Pseudomonadati</taxon>
        <taxon>Pseudomonadota</taxon>
        <taxon>Alphaproteobacteria</taxon>
        <taxon>Sphingomonadales</taxon>
        <taxon>Sphingomonadaceae</taxon>
        <taxon>Sphingopyxis</taxon>
    </lineage>
</organism>
<evidence type="ECO:0000256" key="1">
    <source>
        <dbReference type="SAM" id="Phobius"/>
    </source>
</evidence>
<name>A0A0N7GSW7_SPHMC</name>
<evidence type="ECO:0000313" key="3">
    <source>
        <dbReference type="Proteomes" id="UP000058074"/>
    </source>
</evidence>
<gene>
    <name evidence="2" type="ORF">AN936_16335</name>
</gene>
<feature type="transmembrane region" description="Helical" evidence="1">
    <location>
        <begin position="96"/>
        <end position="116"/>
    </location>
</feature>
<keyword evidence="1" id="KW-0812">Transmembrane</keyword>
<dbReference type="AlphaFoldDB" id="A0A0N7GSW7"/>
<feature type="transmembrane region" description="Helical" evidence="1">
    <location>
        <begin position="49"/>
        <end position="75"/>
    </location>
</feature>
<protein>
    <submittedName>
        <fullName evidence="2">Uncharacterized protein</fullName>
    </submittedName>
</protein>
<feature type="transmembrane region" description="Helical" evidence="1">
    <location>
        <begin position="194"/>
        <end position="211"/>
    </location>
</feature>
<dbReference type="KEGG" id="smag:AN936_16335"/>
<dbReference type="OrthoDB" id="7391593at2"/>
<keyword evidence="1" id="KW-0472">Membrane</keyword>
<sequence length="219" mass="22228">MTTQATPAASWRKLALQAGAGAVAGGGGMLVAMELIAGQSGVHWQASQIVLAGVGFIYFLMGAFVGVGVLAPRLLGQRMLNFADAEEIVEERRSMAGSSLTCVAVGAALFLLAYATVDGAAGPVTAAAAFWILVALLVAGTAVSILMWRSLDELWRQLTLDASAIAGNILIAMCVVWGGGAAAGLVAGPHPLDLISATFGVFLLASFVAAGRRGMMGPP</sequence>
<keyword evidence="1" id="KW-1133">Transmembrane helix</keyword>
<feature type="transmembrane region" description="Helical" evidence="1">
    <location>
        <begin position="169"/>
        <end position="188"/>
    </location>
</feature>
<reference evidence="2 3" key="1">
    <citation type="journal article" date="2015" name="Genome Announc.">
        <title>Complete Genome Sequence of Polypropylene Glycol- and Polyethylene Glycol-Degrading Sphingopyxis macrogoltabida Strain EY-1.</title>
        <authorList>
            <person name="Ohtsubo Y."/>
            <person name="Nagata Y."/>
            <person name="Numata M."/>
            <person name="Tsuchikane K."/>
            <person name="Hosoyama A."/>
            <person name="Yamazoe A."/>
            <person name="Tsuda M."/>
            <person name="Fujita N."/>
            <person name="Kawai F."/>
        </authorList>
    </citation>
    <scope>NUCLEOTIDE SEQUENCE [LARGE SCALE GENOMIC DNA]</scope>
    <source>
        <strain evidence="2 3">EY-1</strain>
    </source>
</reference>
<dbReference type="EMBL" id="CP012700">
    <property type="protein sequence ID" value="ALH81867.1"/>
    <property type="molecule type" value="Genomic_DNA"/>
</dbReference>
<feature type="transmembrane region" description="Helical" evidence="1">
    <location>
        <begin position="14"/>
        <end position="37"/>
    </location>
</feature>
<dbReference type="RefSeq" id="WP_149037691.1">
    <property type="nucleotide sequence ID" value="NZ_CP012700.1"/>
</dbReference>
<proteinExistence type="predicted"/>
<accession>A0A0N7GSW7</accession>
<evidence type="ECO:0000313" key="2">
    <source>
        <dbReference type="EMBL" id="ALH81867.1"/>
    </source>
</evidence>
<dbReference type="PATRIC" id="fig|33050.5.peg.3387"/>